<keyword evidence="3" id="KW-1185">Reference proteome</keyword>
<dbReference type="PROSITE" id="PS51257">
    <property type="entry name" value="PROKAR_LIPOPROTEIN"/>
    <property type="match status" value="1"/>
</dbReference>
<reference evidence="2 3" key="1">
    <citation type="submission" date="2016-05" db="EMBL/GenBank/DDBJ databases">
        <title>Draft Genome Sequence of Algibacter sp. Strain SK-16 Isolated from the Surface Water of Aburatsubo Inlet.</title>
        <authorList>
            <person name="Wong S.-K."/>
            <person name="Yoshizawa S."/>
            <person name="Nakajima Y."/>
            <person name="Ogura Y."/>
            <person name="Tetsuya H."/>
            <person name="Hamasaki K."/>
        </authorList>
    </citation>
    <scope>NUCLEOTIDE SEQUENCE [LARGE SCALE GENOMIC DNA]</scope>
    <source>
        <strain evidence="2 3">SK-16</strain>
    </source>
</reference>
<proteinExistence type="predicted"/>
<evidence type="ECO:0000256" key="1">
    <source>
        <dbReference type="SAM" id="SignalP"/>
    </source>
</evidence>
<evidence type="ECO:0000313" key="3">
    <source>
        <dbReference type="Proteomes" id="UP000095713"/>
    </source>
</evidence>
<dbReference type="OrthoDB" id="713689at2"/>
<accession>A0A1E5TC33</accession>
<gene>
    <name evidence="2" type="ORF">A8C32_01080</name>
</gene>
<feature type="chain" id="PRO_5009186266" evidence="1">
    <location>
        <begin position="22"/>
        <end position="190"/>
    </location>
</feature>
<feature type="signal peptide" evidence="1">
    <location>
        <begin position="1"/>
        <end position="21"/>
    </location>
</feature>
<dbReference type="RefSeq" id="WP_069829578.1">
    <property type="nucleotide sequence ID" value="NZ_MDJD01000028.1"/>
</dbReference>
<dbReference type="STRING" id="1849968.A8C32_01080"/>
<organism evidence="2 3">
    <name type="scientific">Flavivirga aquatica</name>
    <dbReference type="NCBI Taxonomy" id="1849968"/>
    <lineage>
        <taxon>Bacteria</taxon>
        <taxon>Pseudomonadati</taxon>
        <taxon>Bacteroidota</taxon>
        <taxon>Flavobacteriia</taxon>
        <taxon>Flavobacteriales</taxon>
        <taxon>Flavobacteriaceae</taxon>
        <taxon>Flavivirga</taxon>
    </lineage>
</organism>
<protein>
    <submittedName>
        <fullName evidence="2">Type 1 periplasmic binding fold superfamily protein</fullName>
    </submittedName>
</protein>
<dbReference type="Proteomes" id="UP000095713">
    <property type="component" value="Unassembled WGS sequence"/>
</dbReference>
<comment type="caution">
    <text evidence="2">The sequence shown here is derived from an EMBL/GenBank/DDBJ whole genome shotgun (WGS) entry which is preliminary data.</text>
</comment>
<dbReference type="AlphaFoldDB" id="A0A1E5TC33"/>
<keyword evidence="1" id="KW-0732">Signal</keyword>
<dbReference type="EMBL" id="MDJD01000028">
    <property type="protein sequence ID" value="OEK08897.1"/>
    <property type="molecule type" value="Genomic_DNA"/>
</dbReference>
<name>A0A1E5TC33_9FLAO</name>
<sequence length="190" mass="20430">MKIFKNISILLITALIFTACSNDDDNNPEPVEEQEVITTLTATLTPVGGGKTITLESKDLDGNGPNTPVITVSGPLEANTTYNASLELLNETESPAESINEEIEEKDDDHQFFYQITNNLATLNYADFDSNNKPLGLEFSLTTTTVTGSGFLTITLRHEPNKNASGVSDGNIENAGGETDIQAVFSISVQ</sequence>
<evidence type="ECO:0000313" key="2">
    <source>
        <dbReference type="EMBL" id="OEK08897.1"/>
    </source>
</evidence>